<proteinExistence type="predicted"/>
<dbReference type="EMBL" id="LAZR01051713">
    <property type="protein sequence ID" value="KKK84575.1"/>
    <property type="molecule type" value="Genomic_DNA"/>
</dbReference>
<reference evidence="1" key="1">
    <citation type="journal article" date="2015" name="Nature">
        <title>Complex archaea that bridge the gap between prokaryotes and eukaryotes.</title>
        <authorList>
            <person name="Spang A."/>
            <person name="Saw J.H."/>
            <person name="Jorgensen S.L."/>
            <person name="Zaremba-Niedzwiedzka K."/>
            <person name="Martijn J."/>
            <person name="Lind A.E."/>
            <person name="van Eijk R."/>
            <person name="Schleper C."/>
            <person name="Guy L."/>
            <person name="Ettema T.J."/>
        </authorList>
    </citation>
    <scope>NUCLEOTIDE SEQUENCE</scope>
</reference>
<protein>
    <submittedName>
        <fullName evidence="1">Uncharacterized protein</fullName>
    </submittedName>
</protein>
<organism evidence="1">
    <name type="scientific">marine sediment metagenome</name>
    <dbReference type="NCBI Taxonomy" id="412755"/>
    <lineage>
        <taxon>unclassified sequences</taxon>
        <taxon>metagenomes</taxon>
        <taxon>ecological metagenomes</taxon>
    </lineage>
</organism>
<accession>A0A0F8ZF43</accession>
<gene>
    <name evidence="1" type="ORF">LCGC14_2781950</name>
</gene>
<feature type="non-terminal residue" evidence="1">
    <location>
        <position position="59"/>
    </location>
</feature>
<name>A0A0F8ZF43_9ZZZZ</name>
<dbReference type="AlphaFoldDB" id="A0A0F8ZF43"/>
<evidence type="ECO:0000313" key="1">
    <source>
        <dbReference type="EMBL" id="KKK84575.1"/>
    </source>
</evidence>
<comment type="caution">
    <text evidence="1">The sequence shown here is derived from an EMBL/GenBank/DDBJ whole genome shotgun (WGS) entry which is preliminary data.</text>
</comment>
<sequence length="59" mass="6482">MGKANPGIKKVITVWLDSEGGEETEFYRCPRCGIVVAEYDGREVMEVAGNSPIRPQAIN</sequence>